<feature type="compositionally biased region" description="Low complexity" evidence="1">
    <location>
        <begin position="42"/>
        <end position="56"/>
    </location>
</feature>
<dbReference type="AlphaFoldDB" id="A0A915KCV3"/>
<dbReference type="Proteomes" id="UP000887565">
    <property type="component" value="Unplaced"/>
</dbReference>
<keyword evidence="2" id="KW-1185">Reference proteome</keyword>
<sequence length="126" mass="13903">DGFYDLEQEKAEVPIPELATTTLATIKISTTTTKAPAGTVQTSTTARGVATTTRPAPQATTVATALEICDESKFQHLVNQVHCHYQGRFHNPVDNFQHCNQGPDELCNEFSFKPHQHRGQCSHQVQ</sequence>
<evidence type="ECO:0000313" key="3">
    <source>
        <dbReference type="WBParaSite" id="nRc.2.0.1.t36210-RA"/>
    </source>
</evidence>
<organism evidence="2 3">
    <name type="scientific">Romanomermis culicivorax</name>
    <name type="common">Nematode worm</name>
    <dbReference type="NCBI Taxonomy" id="13658"/>
    <lineage>
        <taxon>Eukaryota</taxon>
        <taxon>Metazoa</taxon>
        <taxon>Ecdysozoa</taxon>
        <taxon>Nematoda</taxon>
        <taxon>Enoplea</taxon>
        <taxon>Dorylaimia</taxon>
        <taxon>Mermithida</taxon>
        <taxon>Mermithoidea</taxon>
        <taxon>Mermithidae</taxon>
        <taxon>Romanomermis</taxon>
    </lineage>
</organism>
<proteinExistence type="predicted"/>
<evidence type="ECO:0000313" key="2">
    <source>
        <dbReference type="Proteomes" id="UP000887565"/>
    </source>
</evidence>
<dbReference type="WBParaSite" id="nRc.2.0.1.t36210-RA">
    <property type="protein sequence ID" value="nRc.2.0.1.t36210-RA"/>
    <property type="gene ID" value="nRc.2.0.1.g36210"/>
</dbReference>
<protein>
    <submittedName>
        <fullName evidence="3">Uncharacterized protein</fullName>
    </submittedName>
</protein>
<evidence type="ECO:0000256" key="1">
    <source>
        <dbReference type="SAM" id="MobiDB-lite"/>
    </source>
</evidence>
<name>A0A915KCV3_ROMCU</name>
<feature type="region of interest" description="Disordered" evidence="1">
    <location>
        <begin position="33"/>
        <end position="56"/>
    </location>
</feature>
<accession>A0A915KCV3</accession>
<reference evidence="3" key="1">
    <citation type="submission" date="2022-11" db="UniProtKB">
        <authorList>
            <consortium name="WormBaseParasite"/>
        </authorList>
    </citation>
    <scope>IDENTIFICATION</scope>
</reference>